<proteinExistence type="predicted"/>
<dbReference type="Gene3D" id="3.50.30.50">
    <property type="entry name" value="Putative cyclase"/>
    <property type="match status" value="1"/>
</dbReference>
<organism evidence="1 2">
    <name type="scientific">Candidatus Thermofonsia Clade 1 bacterium</name>
    <dbReference type="NCBI Taxonomy" id="2364210"/>
    <lineage>
        <taxon>Bacteria</taxon>
        <taxon>Bacillati</taxon>
        <taxon>Chloroflexota</taxon>
        <taxon>Candidatus Thermofontia</taxon>
        <taxon>Candidatus Thermofonsia Clade 1</taxon>
    </lineage>
</organism>
<dbReference type="PANTHER" id="PTHR31118">
    <property type="entry name" value="CYCLASE-LIKE PROTEIN 2"/>
    <property type="match status" value="1"/>
</dbReference>
<accession>A0A2M8PFT5</accession>
<reference evidence="1 2" key="1">
    <citation type="submission" date="2017-11" db="EMBL/GenBank/DDBJ databases">
        <title>Evolution of Phototrophy in the Chloroflexi Phylum Driven by Horizontal Gene Transfer.</title>
        <authorList>
            <person name="Ward L.M."/>
            <person name="Hemp J."/>
            <person name="Shih P.M."/>
            <person name="Mcglynn S.E."/>
            <person name="Fischer W."/>
        </authorList>
    </citation>
    <scope>NUCLEOTIDE SEQUENCE [LARGE SCALE GENOMIC DNA]</scope>
    <source>
        <strain evidence="1">JP3_13</strain>
    </source>
</reference>
<dbReference type="InterPro" id="IPR006311">
    <property type="entry name" value="TAT_signal"/>
</dbReference>
<dbReference type="SUPFAM" id="SSF102198">
    <property type="entry name" value="Putative cyclase"/>
    <property type="match status" value="1"/>
</dbReference>
<evidence type="ECO:0000313" key="1">
    <source>
        <dbReference type="EMBL" id="PJF36408.1"/>
    </source>
</evidence>
<dbReference type="InterPro" id="IPR037175">
    <property type="entry name" value="KFase_sf"/>
</dbReference>
<dbReference type="InterPro" id="IPR007325">
    <property type="entry name" value="KFase/CYL"/>
</dbReference>
<dbReference type="AlphaFoldDB" id="A0A2M8PFT5"/>
<dbReference type="Pfam" id="PF04199">
    <property type="entry name" value="Cyclase"/>
    <property type="match status" value="1"/>
</dbReference>
<dbReference type="EMBL" id="PGTM01000056">
    <property type="protein sequence ID" value="PJF36408.1"/>
    <property type="molecule type" value="Genomic_DNA"/>
</dbReference>
<sequence>MMAMCSPKVMRSVQERIEREGLPSLSRRNFLQLGAMSALGALATSILRANGVARASSNVEVIDLSHVFGTNIPTYLPDEKPKREDYVTVEKDGFYIQRWTYTEHAGTHVDIPAHFIAKATTADVYPAQQLVGQAVVIDITEKAAREADSTLDMDDVMAWERANGKIPEGAIVFMYSGWDSRWSDLLAFRNADANDVQHYPGVSAEAAVFLIEERKVKGIGVDTLSLDFGASTTFDAHYAILGRECFGIENVANLAQIKGREAMVVVGMPRWEEGSGGPARVLALV</sequence>
<dbReference type="GO" id="GO:0019441">
    <property type="term" value="P:L-tryptophan catabolic process to kynurenine"/>
    <property type="evidence" value="ECO:0007669"/>
    <property type="project" value="InterPro"/>
</dbReference>
<dbReference type="PROSITE" id="PS51318">
    <property type="entry name" value="TAT"/>
    <property type="match status" value="1"/>
</dbReference>
<dbReference type="Proteomes" id="UP000229681">
    <property type="component" value="Unassembled WGS sequence"/>
</dbReference>
<dbReference type="GO" id="GO:0004061">
    <property type="term" value="F:arylformamidase activity"/>
    <property type="evidence" value="ECO:0007669"/>
    <property type="project" value="InterPro"/>
</dbReference>
<name>A0A2M8PFT5_9CHLR</name>
<comment type="caution">
    <text evidence="1">The sequence shown here is derived from an EMBL/GenBank/DDBJ whole genome shotgun (WGS) entry which is preliminary data.</text>
</comment>
<gene>
    <name evidence="1" type="ORF">CUN49_05600</name>
</gene>
<evidence type="ECO:0000313" key="2">
    <source>
        <dbReference type="Proteomes" id="UP000229681"/>
    </source>
</evidence>
<dbReference type="PANTHER" id="PTHR31118:SF12">
    <property type="entry name" value="CYCLASE-LIKE PROTEIN 2"/>
    <property type="match status" value="1"/>
</dbReference>
<protein>
    <submittedName>
        <fullName evidence="1">Cyclase</fullName>
    </submittedName>
</protein>